<name>A5DNZ5_PICGU</name>
<reference evidence="1 2" key="1">
    <citation type="journal article" date="2009" name="Nature">
        <title>Evolution of pathogenicity and sexual reproduction in eight Candida genomes.</title>
        <authorList>
            <person name="Butler G."/>
            <person name="Rasmussen M.D."/>
            <person name="Lin M.F."/>
            <person name="Santos M.A."/>
            <person name="Sakthikumar S."/>
            <person name="Munro C.A."/>
            <person name="Rheinbay E."/>
            <person name="Grabherr M."/>
            <person name="Forche A."/>
            <person name="Reedy J.L."/>
            <person name="Agrafioti I."/>
            <person name="Arnaud M.B."/>
            <person name="Bates S."/>
            <person name="Brown A.J."/>
            <person name="Brunke S."/>
            <person name="Costanzo M.C."/>
            <person name="Fitzpatrick D.A."/>
            <person name="de Groot P.W."/>
            <person name="Harris D."/>
            <person name="Hoyer L.L."/>
            <person name="Hube B."/>
            <person name="Klis F.M."/>
            <person name="Kodira C."/>
            <person name="Lennard N."/>
            <person name="Logue M.E."/>
            <person name="Martin R."/>
            <person name="Neiman A.M."/>
            <person name="Nikolaou E."/>
            <person name="Quail M.A."/>
            <person name="Quinn J."/>
            <person name="Santos M.C."/>
            <person name="Schmitzberger F.F."/>
            <person name="Sherlock G."/>
            <person name="Shah P."/>
            <person name="Silverstein K.A."/>
            <person name="Skrzypek M.S."/>
            <person name="Soll D."/>
            <person name="Staggs R."/>
            <person name="Stansfield I."/>
            <person name="Stumpf M.P."/>
            <person name="Sudbery P.E."/>
            <person name="Srikantha T."/>
            <person name="Zeng Q."/>
            <person name="Berman J."/>
            <person name="Berriman M."/>
            <person name="Heitman J."/>
            <person name="Gow N.A."/>
            <person name="Lorenz M.C."/>
            <person name="Birren B.W."/>
            <person name="Kellis M."/>
            <person name="Cuomo C.A."/>
        </authorList>
    </citation>
    <scope>NUCLEOTIDE SEQUENCE [LARGE SCALE GENOMIC DNA]</scope>
    <source>
        <strain evidence="2">ATCC 6260 / CBS 566 / DSM 6381 / JCM 1539 / NBRC 10279 / NRRL Y-324</strain>
    </source>
</reference>
<organism evidence="1 2">
    <name type="scientific">Meyerozyma guilliermondii (strain ATCC 6260 / CBS 566 / DSM 6381 / JCM 1539 / NBRC 10279 / NRRL Y-324)</name>
    <name type="common">Yeast</name>
    <name type="synonym">Candida guilliermondii</name>
    <dbReference type="NCBI Taxonomy" id="294746"/>
    <lineage>
        <taxon>Eukaryota</taxon>
        <taxon>Fungi</taxon>
        <taxon>Dikarya</taxon>
        <taxon>Ascomycota</taxon>
        <taxon>Saccharomycotina</taxon>
        <taxon>Pichiomycetes</taxon>
        <taxon>Debaryomycetaceae</taxon>
        <taxon>Meyerozyma</taxon>
    </lineage>
</organism>
<dbReference type="HOGENOM" id="CLU_111193_0_0_1"/>
<proteinExistence type="predicted"/>
<dbReference type="EMBL" id="CH408160">
    <property type="protein sequence ID" value="EDK40898.2"/>
    <property type="molecule type" value="Genomic_DNA"/>
</dbReference>
<gene>
    <name evidence="1" type="ORF">PGUG_04996</name>
</gene>
<accession>A5DNZ5</accession>
<dbReference type="OrthoDB" id="4084909at2759"/>
<evidence type="ECO:0000313" key="2">
    <source>
        <dbReference type="Proteomes" id="UP000001997"/>
    </source>
</evidence>
<dbReference type="Proteomes" id="UP000001997">
    <property type="component" value="Unassembled WGS sequence"/>
</dbReference>
<dbReference type="AlphaFoldDB" id="A5DNZ5"/>
<dbReference type="InParanoid" id="A5DNZ5"/>
<dbReference type="OMA" id="YIQCTIR"/>
<dbReference type="eggNOG" id="ENOG502RQ7Q">
    <property type="taxonomic scope" value="Eukaryota"/>
</dbReference>
<dbReference type="GeneID" id="5124829"/>
<dbReference type="KEGG" id="pgu:PGUG_04996"/>
<keyword evidence="2" id="KW-1185">Reference proteome</keyword>
<evidence type="ECO:0000313" key="1">
    <source>
        <dbReference type="EMBL" id="EDK40898.2"/>
    </source>
</evidence>
<protein>
    <submittedName>
        <fullName evidence="1">Uncharacterized protein</fullName>
    </submittedName>
</protein>
<dbReference type="RefSeq" id="XP_001483041.2">
    <property type="nucleotide sequence ID" value="XM_001482991.1"/>
</dbReference>
<sequence length="224" mass="26050">MAAICNRYCMEAVKMRQNKINCSLPLMDPTTANALLRRLDDLELRVGASSDDEDSADLKNQVKYLQRDLHKLYETRPEIKKLTTLTEQLNLSNEPRAPVDTQSGQLTAEEKKKVLLLKYPQVKTAYNNLIELSNMDISRLINNISSLSDKTRNLGSDRNKLLRREKQIKQLTSDFHWLVVKNMCVLERYTALAIEQNEFWTDVERQMKQISTAMTIERKNQPKY</sequence>